<keyword evidence="2 9" id="KW-0812">Transmembrane</keyword>
<sequence length="190" mass="21624">MQKSKTTSAVLCFFFGILGIHRFYLGYTLIGILQLFTFGGFGLWTLIDFILIVTGNLKEKQIVINYPVQSVVKANNTGSKIEKKYSFSNNFYVAGTHIVKRKNYILKNCYDGMLVKLVPEPTNKVDPNAIAVKDEFEETLGYIPSDKTSIVNKLLKSSSYKVFIDEYIIEDSFSNPGTEHVKLYIRVDYD</sequence>
<dbReference type="PANTHER" id="PTHR21016:SF7">
    <property type="entry name" value="TM2 DOMAIN-CONTAINING PROTEIN 3"/>
    <property type="match status" value="1"/>
</dbReference>
<keyword evidence="8" id="KW-0325">Glycoprotein</keyword>
<evidence type="ECO:0000256" key="5">
    <source>
        <dbReference type="ARBA" id="ARBA00022801"/>
    </source>
</evidence>
<accession>A0ABR7J185</accession>
<dbReference type="InterPro" id="IPR014905">
    <property type="entry name" value="HIRAN"/>
</dbReference>
<evidence type="ECO:0000256" key="3">
    <source>
        <dbReference type="ARBA" id="ARBA00022723"/>
    </source>
</evidence>
<reference evidence="11 12" key="1">
    <citation type="submission" date="2020-08" db="EMBL/GenBank/DDBJ databases">
        <title>Description of novel Flavobacterium F-408 isolate.</title>
        <authorList>
            <person name="Saticioglu I.B."/>
            <person name="Duman M."/>
            <person name="Altun S."/>
        </authorList>
    </citation>
    <scope>NUCLEOTIDE SEQUENCE [LARGE SCALE GENOMIC DNA]</scope>
    <source>
        <strain evidence="11 12">F-408</strain>
    </source>
</reference>
<evidence type="ECO:0000313" key="12">
    <source>
        <dbReference type="Proteomes" id="UP000605990"/>
    </source>
</evidence>
<dbReference type="Pfam" id="PF05154">
    <property type="entry name" value="TM2"/>
    <property type="match status" value="1"/>
</dbReference>
<organism evidence="11 12">
    <name type="scientific">Flavobacterium bernardetii</name>
    <dbReference type="NCBI Taxonomy" id="2813823"/>
    <lineage>
        <taxon>Bacteria</taxon>
        <taxon>Pseudomonadati</taxon>
        <taxon>Bacteroidota</taxon>
        <taxon>Flavobacteriia</taxon>
        <taxon>Flavobacteriales</taxon>
        <taxon>Flavobacteriaceae</taxon>
        <taxon>Flavobacterium</taxon>
    </lineage>
</organism>
<dbReference type="EMBL" id="JACRUN010000008">
    <property type="protein sequence ID" value="MBC5835825.1"/>
    <property type="molecule type" value="Genomic_DNA"/>
</dbReference>
<dbReference type="Gene3D" id="3.30.70.2330">
    <property type="match status" value="1"/>
</dbReference>
<evidence type="ECO:0000313" key="11">
    <source>
        <dbReference type="EMBL" id="MBC5835825.1"/>
    </source>
</evidence>
<keyword evidence="5" id="KW-0378">Hydrolase</keyword>
<evidence type="ECO:0000256" key="6">
    <source>
        <dbReference type="ARBA" id="ARBA00022989"/>
    </source>
</evidence>
<dbReference type="InterPro" id="IPR007829">
    <property type="entry name" value="TM2"/>
</dbReference>
<keyword evidence="7 9" id="KW-0472">Membrane</keyword>
<protein>
    <submittedName>
        <fullName evidence="11">NINE protein</fullName>
    </submittedName>
</protein>
<dbReference type="RefSeq" id="WP_166125570.1">
    <property type="nucleotide sequence ID" value="NZ_JAANOQ010000002.1"/>
</dbReference>
<evidence type="ECO:0000256" key="1">
    <source>
        <dbReference type="ARBA" id="ARBA00004141"/>
    </source>
</evidence>
<name>A0ABR7J185_9FLAO</name>
<feature type="transmembrane region" description="Helical" evidence="9">
    <location>
        <begin position="32"/>
        <end position="53"/>
    </location>
</feature>
<gene>
    <name evidence="11" type="ORF">H8R27_13090</name>
</gene>
<proteinExistence type="predicted"/>
<dbReference type="Proteomes" id="UP000605990">
    <property type="component" value="Unassembled WGS sequence"/>
</dbReference>
<keyword evidence="4" id="KW-0732">Signal</keyword>
<dbReference type="PANTHER" id="PTHR21016">
    <property type="entry name" value="BETA-AMYLOID BINDING PROTEIN-RELATED"/>
    <property type="match status" value="1"/>
</dbReference>
<evidence type="ECO:0000256" key="4">
    <source>
        <dbReference type="ARBA" id="ARBA00022729"/>
    </source>
</evidence>
<evidence type="ECO:0000256" key="7">
    <source>
        <dbReference type="ARBA" id="ARBA00023136"/>
    </source>
</evidence>
<dbReference type="Pfam" id="PF08797">
    <property type="entry name" value="HIRAN"/>
    <property type="match status" value="1"/>
</dbReference>
<keyword evidence="12" id="KW-1185">Reference proteome</keyword>
<evidence type="ECO:0000256" key="9">
    <source>
        <dbReference type="SAM" id="Phobius"/>
    </source>
</evidence>
<keyword evidence="6 9" id="KW-1133">Transmembrane helix</keyword>
<evidence type="ECO:0000259" key="10">
    <source>
        <dbReference type="SMART" id="SM00910"/>
    </source>
</evidence>
<dbReference type="InterPro" id="IPR050932">
    <property type="entry name" value="TM2D1-3-like"/>
</dbReference>
<comment type="caution">
    <text evidence="11">The sequence shown here is derived from an EMBL/GenBank/DDBJ whole genome shotgun (WGS) entry which is preliminary data.</text>
</comment>
<comment type="subcellular location">
    <subcellularLocation>
        <location evidence="1">Membrane</location>
        <topology evidence="1">Multi-pass membrane protein</topology>
    </subcellularLocation>
</comment>
<feature type="domain" description="HIRAN" evidence="10">
    <location>
        <begin position="88"/>
        <end position="189"/>
    </location>
</feature>
<evidence type="ECO:0000256" key="2">
    <source>
        <dbReference type="ARBA" id="ARBA00022692"/>
    </source>
</evidence>
<evidence type="ECO:0000256" key="8">
    <source>
        <dbReference type="ARBA" id="ARBA00023180"/>
    </source>
</evidence>
<dbReference type="SMART" id="SM00910">
    <property type="entry name" value="HIRAN"/>
    <property type="match status" value="1"/>
</dbReference>
<keyword evidence="3" id="KW-0479">Metal-binding</keyword>